<keyword evidence="2" id="KW-1185">Reference proteome</keyword>
<organism evidence="1 2">
    <name type="scientific">Sphingobacterium hungaricum</name>
    <dbReference type="NCBI Taxonomy" id="2082723"/>
    <lineage>
        <taxon>Bacteria</taxon>
        <taxon>Pseudomonadati</taxon>
        <taxon>Bacteroidota</taxon>
        <taxon>Sphingobacteriia</taxon>
        <taxon>Sphingobacteriales</taxon>
        <taxon>Sphingobacteriaceae</taxon>
        <taxon>Sphingobacterium</taxon>
    </lineage>
</organism>
<protein>
    <submittedName>
        <fullName evidence="1">Uncharacterized protein</fullName>
    </submittedName>
</protein>
<evidence type="ECO:0000313" key="2">
    <source>
        <dbReference type="Proteomes" id="UP000616201"/>
    </source>
</evidence>
<accession>A0A928UVW9</accession>
<dbReference type="AlphaFoldDB" id="A0A928UVW9"/>
<dbReference type="Proteomes" id="UP000616201">
    <property type="component" value="Unassembled WGS sequence"/>
</dbReference>
<comment type="caution">
    <text evidence="1">The sequence shown here is derived from an EMBL/GenBank/DDBJ whole genome shotgun (WGS) entry which is preliminary data.</text>
</comment>
<reference evidence="1" key="1">
    <citation type="submission" date="2018-02" db="EMBL/GenBank/DDBJ databases">
        <authorList>
            <person name="Vasarhelyi B.M."/>
            <person name="Deshmukh S."/>
            <person name="Balint B."/>
            <person name="Kukolya J."/>
        </authorList>
    </citation>
    <scope>NUCLEOTIDE SEQUENCE</scope>
    <source>
        <strain evidence="1">KB22</strain>
    </source>
</reference>
<evidence type="ECO:0000313" key="1">
    <source>
        <dbReference type="EMBL" id="MBE8712104.1"/>
    </source>
</evidence>
<gene>
    <name evidence="1" type="ORF">C4F49_00220</name>
</gene>
<proteinExistence type="predicted"/>
<dbReference type="EMBL" id="PRDK01000001">
    <property type="protein sequence ID" value="MBE8712104.1"/>
    <property type="molecule type" value="Genomic_DNA"/>
</dbReference>
<name>A0A928UVW9_9SPHI</name>
<sequence>MVAPTEQDLYGLASIKSVIGSVAKNLGCKFETLLAILDVPKGHPESLIKADLQSANRLIFRDCKSRLL</sequence>